<evidence type="ECO:0000313" key="1">
    <source>
        <dbReference type="EMBL" id="CAG05068.1"/>
    </source>
</evidence>
<proteinExistence type="predicted"/>
<comment type="caution">
    <text evidence="1">The sequence shown here is derived from an EMBL/GenBank/DDBJ whole genome shotgun (WGS) entry which is preliminary data.</text>
</comment>
<dbReference type="AlphaFoldDB" id="Q4S2R4"/>
<sequence length="55" mass="6113">MGPGKREVGRGDIMKHVLSEFSQIPIRTTCPSFYDVYDVFPTLSSCCCLANPFPT</sequence>
<accession>Q4S2R4</accession>
<gene>
    <name evidence="1" type="ORF">GSTENG00024975001</name>
</gene>
<dbReference type="KEGG" id="tng:GSTEN00024975G001"/>
<protein>
    <submittedName>
        <fullName evidence="1">(spotted green pufferfish) hypothetical protein</fullName>
    </submittedName>
</protein>
<dbReference type="EMBL" id="CAAE01014760">
    <property type="protein sequence ID" value="CAG05068.1"/>
    <property type="molecule type" value="Genomic_DNA"/>
</dbReference>
<name>Q4S2R4_TETNG</name>
<reference evidence="1" key="1">
    <citation type="journal article" date="2004" name="Nature">
        <title>Genome duplication in the teleost fish Tetraodon nigroviridis reveals the early vertebrate proto-karyotype.</title>
        <authorList>
            <person name="Jaillon O."/>
            <person name="Aury J.-M."/>
            <person name="Brunet F."/>
            <person name="Petit J.-L."/>
            <person name="Stange-Thomann N."/>
            <person name="Mauceli E."/>
            <person name="Bouneau L."/>
            <person name="Fischer C."/>
            <person name="Ozouf-Costaz C."/>
            <person name="Bernot A."/>
            <person name="Nicaud S."/>
            <person name="Jaffe D."/>
            <person name="Fisher S."/>
            <person name="Lutfalla G."/>
            <person name="Dossat C."/>
            <person name="Segurens B."/>
            <person name="Dasilva C."/>
            <person name="Salanoubat M."/>
            <person name="Levy M."/>
            <person name="Boudet N."/>
            <person name="Castellano S."/>
            <person name="Anthouard V."/>
            <person name="Jubin C."/>
            <person name="Castelli V."/>
            <person name="Katinka M."/>
            <person name="Vacherie B."/>
            <person name="Biemont C."/>
            <person name="Skalli Z."/>
            <person name="Cattolico L."/>
            <person name="Poulain J."/>
            <person name="De Berardinis V."/>
            <person name="Cruaud C."/>
            <person name="Duprat S."/>
            <person name="Brottier P."/>
            <person name="Coutanceau J.-P."/>
            <person name="Gouzy J."/>
            <person name="Parra G."/>
            <person name="Lardier G."/>
            <person name="Chapple C."/>
            <person name="McKernan K.J."/>
            <person name="McEwan P."/>
            <person name="Bosak S."/>
            <person name="Kellis M."/>
            <person name="Volff J.-N."/>
            <person name="Guigo R."/>
            <person name="Zody M.C."/>
            <person name="Mesirov J."/>
            <person name="Lindblad-Toh K."/>
            <person name="Birren B."/>
            <person name="Nusbaum C."/>
            <person name="Kahn D."/>
            <person name="Robinson-Rechavi M."/>
            <person name="Laudet V."/>
            <person name="Schachter V."/>
            <person name="Quetier F."/>
            <person name="Saurin W."/>
            <person name="Scarpelli C."/>
            <person name="Wincker P."/>
            <person name="Lander E.S."/>
            <person name="Weissenbach J."/>
            <person name="Roest Crollius H."/>
        </authorList>
    </citation>
    <scope>NUCLEOTIDE SEQUENCE [LARGE SCALE GENOMIC DNA]</scope>
</reference>
<reference evidence="1" key="2">
    <citation type="submission" date="2004-02" db="EMBL/GenBank/DDBJ databases">
        <authorList>
            <consortium name="Genoscope"/>
            <consortium name="Whitehead Institute Centre for Genome Research"/>
        </authorList>
    </citation>
    <scope>NUCLEOTIDE SEQUENCE</scope>
</reference>
<organism evidence="1">
    <name type="scientific">Tetraodon nigroviridis</name>
    <name type="common">Spotted green pufferfish</name>
    <name type="synonym">Chelonodon nigroviridis</name>
    <dbReference type="NCBI Taxonomy" id="99883"/>
    <lineage>
        <taxon>Eukaryota</taxon>
        <taxon>Metazoa</taxon>
        <taxon>Chordata</taxon>
        <taxon>Craniata</taxon>
        <taxon>Vertebrata</taxon>
        <taxon>Euteleostomi</taxon>
        <taxon>Actinopterygii</taxon>
        <taxon>Neopterygii</taxon>
        <taxon>Teleostei</taxon>
        <taxon>Neoteleostei</taxon>
        <taxon>Acanthomorphata</taxon>
        <taxon>Eupercaria</taxon>
        <taxon>Tetraodontiformes</taxon>
        <taxon>Tetradontoidea</taxon>
        <taxon>Tetraodontidae</taxon>
        <taxon>Tetraodon</taxon>
    </lineage>
</organism>